<dbReference type="Proteomes" id="UP000184529">
    <property type="component" value="Unassembled WGS sequence"/>
</dbReference>
<dbReference type="RefSeq" id="WP_072871141.1">
    <property type="nucleotide sequence ID" value="NZ_FQZM01000055.1"/>
</dbReference>
<dbReference type="STRING" id="1121432.SAMN02745219_03229"/>
<evidence type="ECO:0000313" key="3">
    <source>
        <dbReference type="Proteomes" id="UP000184529"/>
    </source>
</evidence>
<dbReference type="EMBL" id="FQZM01000055">
    <property type="protein sequence ID" value="SHJ74225.1"/>
    <property type="molecule type" value="Genomic_DNA"/>
</dbReference>
<gene>
    <name evidence="2" type="ORF">SAMN02745219_03229</name>
</gene>
<dbReference type="OrthoDB" id="1808568at2"/>
<name>A0A1M6LST7_9FIRM</name>
<accession>A0A1M6LST7</accession>
<dbReference type="AlphaFoldDB" id="A0A1M6LST7"/>
<protein>
    <submittedName>
        <fullName evidence="2">Uncharacterized protein</fullName>
    </submittedName>
</protein>
<evidence type="ECO:0000256" key="1">
    <source>
        <dbReference type="SAM" id="MobiDB-lite"/>
    </source>
</evidence>
<evidence type="ECO:0000313" key="2">
    <source>
        <dbReference type="EMBL" id="SHJ74225.1"/>
    </source>
</evidence>
<feature type="region of interest" description="Disordered" evidence="1">
    <location>
        <begin position="68"/>
        <end position="103"/>
    </location>
</feature>
<reference evidence="3" key="1">
    <citation type="submission" date="2016-11" db="EMBL/GenBank/DDBJ databases">
        <authorList>
            <person name="Varghese N."/>
            <person name="Submissions S."/>
        </authorList>
    </citation>
    <scope>NUCLEOTIDE SEQUENCE [LARGE SCALE GENOMIC DNA]</scope>
    <source>
        <strain evidence="3">DSM 16057</strain>
    </source>
</reference>
<proteinExistence type="predicted"/>
<keyword evidence="3" id="KW-1185">Reference proteome</keyword>
<organism evidence="2 3">
    <name type="scientific">Desulfofundulus thermosubterraneus DSM 16057</name>
    <dbReference type="NCBI Taxonomy" id="1121432"/>
    <lineage>
        <taxon>Bacteria</taxon>
        <taxon>Bacillati</taxon>
        <taxon>Bacillota</taxon>
        <taxon>Clostridia</taxon>
        <taxon>Eubacteriales</taxon>
        <taxon>Peptococcaceae</taxon>
        <taxon>Desulfofundulus</taxon>
    </lineage>
</organism>
<sequence length="103" mass="11211">MPEFYGGQFHPLSIPLLLMLSTRSDMEDRLSQLASFLEATRNALKTMRTGLEALHVSMIQLAEGASSSQPATLLPADIPVGPEPAPPDEVQFPDVKLPENQNP</sequence>